<evidence type="ECO:0000259" key="3">
    <source>
        <dbReference type="Pfam" id="PF13175"/>
    </source>
</evidence>
<dbReference type="AlphaFoldDB" id="A0A366IG00"/>
<evidence type="ECO:0000256" key="2">
    <source>
        <dbReference type="SAM" id="MobiDB-lite"/>
    </source>
</evidence>
<evidence type="ECO:0000313" key="5">
    <source>
        <dbReference type="Proteomes" id="UP000253509"/>
    </source>
</evidence>
<keyword evidence="4" id="KW-0269">Exonuclease</keyword>
<evidence type="ECO:0000256" key="1">
    <source>
        <dbReference type="SAM" id="Coils"/>
    </source>
</evidence>
<feature type="domain" description="Endonuclease GajA/Old nuclease/RecF-like AAA" evidence="3">
    <location>
        <begin position="1"/>
        <end position="55"/>
    </location>
</feature>
<reference evidence="4 5" key="1">
    <citation type="submission" date="2018-06" db="EMBL/GenBank/DDBJ databases">
        <title>Freshwater and sediment microbial communities from various areas in North America, analyzing microbe dynamics in response to fracking.</title>
        <authorList>
            <person name="Lamendella R."/>
        </authorList>
    </citation>
    <scope>NUCLEOTIDE SEQUENCE [LARGE SCALE GENOMIC DNA]</scope>
    <source>
        <strain evidence="4 5">3b_TX</strain>
    </source>
</reference>
<feature type="coiled-coil region" evidence="1">
    <location>
        <begin position="225"/>
        <end position="279"/>
    </location>
</feature>
<keyword evidence="4" id="KW-0378">Hydrolase</keyword>
<feature type="region of interest" description="Disordered" evidence="2">
    <location>
        <begin position="541"/>
        <end position="563"/>
    </location>
</feature>
<sequence length="886" mass="96655">MKLHSIRLRNYRGITDASVEFAAGVTVIEGPNEVGKSSIAQAITHLRDDKSSSKKQSIKDIQPVGTDVGPEVELHLTTGDYELRYRKRWLRQHTTELTILRPRPEQLAGDPAHDRFLAILAETVDVDLLVALDVAQGESLEQASLAQIKALHSALSESGAEMGDHDEFLERIEDEYARHFTKSGRPTGDYRDALAALPEAEADHREMLERSRGMDELVDHHARALARLESVRTQLETARGDLEAAEAAAVEVAELKKGLDEAEARAAAVGRDLQIARETLARREKLVADLAASETAAATARATVETLEPNLRELEDALQSAQADLDEAQERFDNSREEEKWVSRQLAAARAQAQRTALRERLEGIRVHEEKRARAKAAMSSNPVAQADVERLGTLDAELRIAENARTAAAAQVSITRLGESPVLVDDVEIDQGAADDRAVTRALRIAIEGVADITVRPGTSPRELDAAVEKAKRALDSEFARLEVESLAQARERARERAEAEAIVSEAESMLTVLLGSDRSEDLEAALAKAEQVVRECDVGNGSDGVSGGAADTRRTIGESPVPSIEELDALLARAATSSEDLRAEVDRARNVLEQKRTTCDRARVDLVRAQTTAEEAEAQCERLRATVADAREAESDDALTAAVEALGQRSTTVDDEVAEARAAYDAADPESLAMQLENARQLVVSKERQREEDRQKVDQLAALIDDRAGEGIYEKLATAEQRLDHARSTLNRLERRAKAIDLLRTTVLERKNEAQRKYVAPFRDQIERLGRLVFGPGFAVEVSEDLEIVSRTMGERTVPFESLSGGTKEQLSLIGRLAVATLVDADSGAPVIIDDGCGFADEERLKALGVVLNEVGRRAQVILLTCQPNRFAGIGGAKSVSLGE</sequence>
<dbReference type="InterPro" id="IPR027417">
    <property type="entry name" value="P-loop_NTPase"/>
</dbReference>
<feature type="coiled-coil region" evidence="1">
    <location>
        <begin position="678"/>
        <end position="745"/>
    </location>
</feature>
<keyword evidence="4" id="KW-0540">Nuclease</keyword>
<dbReference type="PANTHER" id="PTHR41259:SF1">
    <property type="entry name" value="DOUBLE-STRAND BREAK REPAIR RAD50 ATPASE, PUTATIVE-RELATED"/>
    <property type="match status" value="1"/>
</dbReference>
<dbReference type="Pfam" id="PF13175">
    <property type="entry name" value="AAA_15"/>
    <property type="match status" value="1"/>
</dbReference>
<dbReference type="SUPFAM" id="SSF52540">
    <property type="entry name" value="P-loop containing nucleoside triphosphate hydrolases"/>
    <property type="match status" value="1"/>
</dbReference>
<dbReference type="EMBL" id="QNSB01000009">
    <property type="protein sequence ID" value="RBP70266.1"/>
    <property type="molecule type" value="Genomic_DNA"/>
</dbReference>
<dbReference type="RefSeq" id="WP_113904838.1">
    <property type="nucleotide sequence ID" value="NZ_QNSB01000009.1"/>
</dbReference>
<dbReference type="Gene3D" id="3.40.50.300">
    <property type="entry name" value="P-loop containing nucleotide triphosphate hydrolases"/>
    <property type="match status" value="2"/>
</dbReference>
<proteinExistence type="predicted"/>
<accession>A0A366IG00</accession>
<comment type="caution">
    <text evidence="4">The sequence shown here is derived from an EMBL/GenBank/DDBJ whole genome shotgun (WGS) entry which is preliminary data.</text>
</comment>
<dbReference type="Proteomes" id="UP000253509">
    <property type="component" value="Unassembled WGS sequence"/>
</dbReference>
<dbReference type="GO" id="GO:0004527">
    <property type="term" value="F:exonuclease activity"/>
    <property type="evidence" value="ECO:0007669"/>
    <property type="project" value="UniProtKB-KW"/>
</dbReference>
<protein>
    <submittedName>
        <fullName evidence="4">DNA repair exonuclease SbcCD ATPase subunit</fullName>
    </submittedName>
</protein>
<evidence type="ECO:0000313" key="4">
    <source>
        <dbReference type="EMBL" id="RBP70266.1"/>
    </source>
</evidence>
<feature type="coiled-coil region" evidence="1">
    <location>
        <begin position="566"/>
        <end position="635"/>
    </location>
</feature>
<organism evidence="4 5">
    <name type="scientific">Brevibacterium celere</name>
    <dbReference type="NCBI Taxonomy" id="225845"/>
    <lineage>
        <taxon>Bacteria</taxon>
        <taxon>Bacillati</taxon>
        <taxon>Actinomycetota</taxon>
        <taxon>Actinomycetes</taxon>
        <taxon>Micrococcales</taxon>
        <taxon>Brevibacteriaceae</taxon>
        <taxon>Brevibacterium</taxon>
    </lineage>
</organism>
<name>A0A366IG00_9MICO</name>
<gene>
    <name evidence="4" type="ORF">DFO65_10937</name>
</gene>
<keyword evidence="1" id="KW-0175">Coiled coil</keyword>
<feature type="coiled-coil region" evidence="1">
    <location>
        <begin position="304"/>
        <end position="338"/>
    </location>
</feature>
<dbReference type="InterPro" id="IPR041685">
    <property type="entry name" value="AAA_GajA/Old/RecF-like"/>
</dbReference>
<dbReference type="PANTHER" id="PTHR41259">
    <property type="entry name" value="DOUBLE-STRAND BREAK REPAIR RAD50 ATPASE, PUTATIVE-RELATED"/>
    <property type="match status" value="1"/>
</dbReference>
<keyword evidence="5" id="KW-1185">Reference proteome</keyword>